<dbReference type="Gene3D" id="3.30.70.330">
    <property type="match status" value="1"/>
</dbReference>
<feature type="compositionally biased region" description="Basic and acidic residues" evidence="1">
    <location>
        <begin position="613"/>
        <end position="628"/>
    </location>
</feature>
<dbReference type="AlphaFoldDB" id="A0A401PKT5"/>
<organism evidence="2 3">
    <name type="scientific">Scyliorhinus torazame</name>
    <name type="common">Cloudy catshark</name>
    <name type="synonym">Catulus torazame</name>
    <dbReference type="NCBI Taxonomy" id="75743"/>
    <lineage>
        <taxon>Eukaryota</taxon>
        <taxon>Metazoa</taxon>
        <taxon>Chordata</taxon>
        <taxon>Craniata</taxon>
        <taxon>Vertebrata</taxon>
        <taxon>Chondrichthyes</taxon>
        <taxon>Elasmobranchii</taxon>
        <taxon>Galeomorphii</taxon>
        <taxon>Galeoidea</taxon>
        <taxon>Carcharhiniformes</taxon>
        <taxon>Scyliorhinidae</taxon>
        <taxon>Scyliorhinus</taxon>
    </lineage>
</organism>
<sequence>MEQEHDKSKPRSKRPDKALYVPRARRHMIVEQQEQLDCGPKPEGEARKVLENTIHAVEKSERGAVLKVSSCNELRVPPEQMGAETNLPQQEESKSEHKNKDLKKRQAMNSVRERRSGEGNSLESKHLKGKKVTQQKCKAGSNGSKLHSREKELVHKEAMSEKCNNIDVAANGLLEVTSSITESNTEGMKSSYTEIPAPAQQITVNTSDDEQSEHRNNCRLNKVDSIAREHETDINKSLSPNAASLLNRSCDSDNFVEANELSSKLAICKRSDSVKHTIVECSKGVNEAQQMERSSRQYSCCEAAEVNNSYMTFPVNNATEHETRIDNDSFSQGTVSTFLKETSVPPPITSFANVVCSDSPGSKFLALSAMQEVQRGTEEAGTLKEASNVTADLIDSKPVGAEGDAEIGVVVQSANQIPVALGQLTTDTEDSECTETAIPEEAEDDSWDALFNDDGDCLDPHLLEELTVNCKPKKNIQDPCFNYYNYQPAEPDVDDSEFSHIVEIYDFPAGFKTEDLLRAFSSYQKKGFDIKWVDDTHALGLFSSAIAARDAISTKHPMLKTRPLSQASRSSKVKARSCAEFLLPAKERPQTSAMLARRLVIGALGVRSNQTKAEQEAERKKLKEAREQKKLAARQIEDAWEGR</sequence>
<feature type="region of interest" description="Disordered" evidence="1">
    <location>
        <begin position="70"/>
        <end position="149"/>
    </location>
</feature>
<evidence type="ECO:0000313" key="3">
    <source>
        <dbReference type="Proteomes" id="UP000288216"/>
    </source>
</evidence>
<dbReference type="InterPro" id="IPR012677">
    <property type="entry name" value="Nucleotide-bd_a/b_plait_sf"/>
</dbReference>
<dbReference type="PANTHER" id="PTHR21678">
    <property type="entry name" value="GROWTH INHIBITION AND DIFFERENTIATION RELATED PROTEIN 88"/>
    <property type="match status" value="1"/>
</dbReference>
<dbReference type="STRING" id="75743.A0A401PKT5"/>
<dbReference type="OrthoDB" id="5418203at2759"/>
<evidence type="ECO:0000313" key="2">
    <source>
        <dbReference type="EMBL" id="GCB73708.1"/>
    </source>
</evidence>
<evidence type="ECO:0008006" key="4">
    <source>
        <dbReference type="Google" id="ProtNLM"/>
    </source>
</evidence>
<dbReference type="InterPro" id="IPR039884">
    <property type="entry name" value="R3HC1/R3HCL"/>
</dbReference>
<dbReference type="OMA" id="YYNYQPA"/>
<feature type="compositionally biased region" description="Polar residues" evidence="1">
    <location>
        <begin position="134"/>
        <end position="145"/>
    </location>
</feature>
<evidence type="ECO:0000256" key="1">
    <source>
        <dbReference type="SAM" id="MobiDB-lite"/>
    </source>
</evidence>
<dbReference type="Proteomes" id="UP000288216">
    <property type="component" value="Unassembled WGS sequence"/>
</dbReference>
<dbReference type="EMBL" id="BFAA01000717">
    <property type="protein sequence ID" value="GCB73708.1"/>
    <property type="molecule type" value="Genomic_DNA"/>
</dbReference>
<feature type="region of interest" description="Disordered" evidence="1">
    <location>
        <begin position="608"/>
        <end position="628"/>
    </location>
</feature>
<gene>
    <name evidence="2" type="ORF">scyTo_0002789</name>
</gene>
<protein>
    <recommendedName>
        <fullName evidence="4">R3H domain-containing protein</fullName>
    </recommendedName>
</protein>
<keyword evidence="3" id="KW-1185">Reference proteome</keyword>
<reference evidence="2 3" key="1">
    <citation type="journal article" date="2018" name="Nat. Ecol. Evol.">
        <title>Shark genomes provide insights into elasmobranch evolution and the origin of vertebrates.</title>
        <authorList>
            <person name="Hara Y"/>
            <person name="Yamaguchi K"/>
            <person name="Onimaru K"/>
            <person name="Kadota M"/>
            <person name="Koyanagi M"/>
            <person name="Keeley SD"/>
            <person name="Tatsumi K"/>
            <person name="Tanaka K"/>
            <person name="Motone F"/>
            <person name="Kageyama Y"/>
            <person name="Nozu R"/>
            <person name="Adachi N"/>
            <person name="Nishimura O"/>
            <person name="Nakagawa R"/>
            <person name="Tanegashima C"/>
            <person name="Kiyatake I"/>
            <person name="Matsumoto R"/>
            <person name="Murakumo K"/>
            <person name="Nishida K"/>
            <person name="Terakita A"/>
            <person name="Kuratani S"/>
            <person name="Sato K"/>
            <person name="Hyodo S Kuraku.S."/>
        </authorList>
    </citation>
    <scope>NUCLEOTIDE SEQUENCE [LARGE SCALE GENOMIC DNA]</scope>
</reference>
<accession>A0A401PKT5</accession>
<proteinExistence type="predicted"/>
<comment type="caution">
    <text evidence="2">The sequence shown here is derived from an EMBL/GenBank/DDBJ whole genome shotgun (WGS) entry which is preliminary data.</text>
</comment>
<name>A0A401PKT5_SCYTO</name>
<dbReference type="PANTHER" id="PTHR21678:SF7">
    <property type="entry name" value="COILED-COIL DOMAIN-CONTAINING PROTEIN R3HCC1L"/>
    <property type="match status" value="1"/>
</dbReference>